<keyword evidence="9" id="KW-1185">Reference proteome</keyword>
<feature type="transmembrane region" description="Helical" evidence="6">
    <location>
        <begin position="125"/>
        <end position="147"/>
    </location>
</feature>
<dbReference type="PANTHER" id="PTHR36115:SF10">
    <property type="entry name" value="RDD DOMAIN-CONTAINING PROTEIN"/>
    <property type="match status" value="1"/>
</dbReference>
<dbReference type="Proteomes" id="UP000190460">
    <property type="component" value="Unassembled WGS sequence"/>
</dbReference>
<evidence type="ECO:0000256" key="4">
    <source>
        <dbReference type="ARBA" id="ARBA00022989"/>
    </source>
</evidence>
<keyword evidence="2" id="KW-1003">Cell membrane</keyword>
<evidence type="ECO:0000256" key="2">
    <source>
        <dbReference type="ARBA" id="ARBA00022475"/>
    </source>
</evidence>
<feature type="transmembrane region" description="Helical" evidence="6">
    <location>
        <begin position="78"/>
        <end position="95"/>
    </location>
</feature>
<reference evidence="8 9" key="1">
    <citation type="submission" date="2017-02" db="EMBL/GenBank/DDBJ databases">
        <authorList>
            <person name="Peterson S.W."/>
        </authorList>
    </citation>
    <scope>NUCLEOTIDE SEQUENCE [LARGE SCALE GENOMIC DNA]</scope>
    <source>
        <strain evidence="8 9">ATCC 49788</strain>
    </source>
</reference>
<comment type="subcellular location">
    <subcellularLocation>
        <location evidence="1">Cell membrane</location>
        <topology evidence="1">Multi-pass membrane protein</topology>
    </subcellularLocation>
</comment>
<dbReference type="AlphaFoldDB" id="A0A1T4W8L2"/>
<dbReference type="EMBL" id="FUYB01000004">
    <property type="protein sequence ID" value="SKA73644.1"/>
    <property type="molecule type" value="Genomic_DNA"/>
</dbReference>
<accession>A0A1T4W8L2</accession>
<sequence length="167" mass="18910">MLERIEASKVRPIFGFELENSRMSVSNKVVSFPRRMAAVLYDTLLIGVTTAIIGGILATIVAQVGGIELHPGSRLSNLLFLLDLVIAFFLFGWFWTHGGQTLGMRAWNIKVVTDDGSPFLWPQAFFRYVGALFSWLALGVGFWMAIFDPQKLTWHDRFSRTHLIHTH</sequence>
<dbReference type="InterPro" id="IPR010432">
    <property type="entry name" value="RDD"/>
</dbReference>
<evidence type="ECO:0000256" key="6">
    <source>
        <dbReference type="SAM" id="Phobius"/>
    </source>
</evidence>
<dbReference type="Pfam" id="PF06271">
    <property type="entry name" value="RDD"/>
    <property type="match status" value="1"/>
</dbReference>
<keyword evidence="3 6" id="KW-0812">Transmembrane</keyword>
<evidence type="ECO:0000313" key="8">
    <source>
        <dbReference type="EMBL" id="SKA73644.1"/>
    </source>
</evidence>
<evidence type="ECO:0000256" key="5">
    <source>
        <dbReference type="ARBA" id="ARBA00023136"/>
    </source>
</evidence>
<dbReference type="InterPro" id="IPR051791">
    <property type="entry name" value="Pra-immunoreactive"/>
</dbReference>
<evidence type="ECO:0000256" key="1">
    <source>
        <dbReference type="ARBA" id="ARBA00004651"/>
    </source>
</evidence>
<keyword evidence="4 6" id="KW-1133">Transmembrane helix</keyword>
<evidence type="ECO:0000259" key="7">
    <source>
        <dbReference type="Pfam" id="PF06271"/>
    </source>
</evidence>
<feature type="domain" description="RDD" evidence="7">
    <location>
        <begin position="31"/>
        <end position="159"/>
    </location>
</feature>
<evidence type="ECO:0000256" key="3">
    <source>
        <dbReference type="ARBA" id="ARBA00022692"/>
    </source>
</evidence>
<organism evidence="8 9">
    <name type="scientific">Thiothrix eikelboomii</name>
    <dbReference type="NCBI Taxonomy" id="92487"/>
    <lineage>
        <taxon>Bacteria</taxon>
        <taxon>Pseudomonadati</taxon>
        <taxon>Pseudomonadota</taxon>
        <taxon>Gammaproteobacteria</taxon>
        <taxon>Thiotrichales</taxon>
        <taxon>Thiotrichaceae</taxon>
        <taxon>Thiothrix</taxon>
    </lineage>
</organism>
<evidence type="ECO:0000313" key="9">
    <source>
        <dbReference type="Proteomes" id="UP000190460"/>
    </source>
</evidence>
<dbReference type="STRING" id="92487.SAMN02745130_01257"/>
<dbReference type="GO" id="GO:0005886">
    <property type="term" value="C:plasma membrane"/>
    <property type="evidence" value="ECO:0007669"/>
    <property type="project" value="UniProtKB-SubCell"/>
</dbReference>
<feature type="transmembrane region" description="Helical" evidence="6">
    <location>
        <begin position="44"/>
        <end position="66"/>
    </location>
</feature>
<proteinExistence type="predicted"/>
<keyword evidence="5 6" id="KW-0472">Membrane</keyword>
<name>A0A1T4W8L2_9GAMM</name>
<gene>
    <name evidence="8" type="ORF">SAMN02745130_01257</name>
</gene>
<protein>
    <submittedName>
        <fullName evidence="8">Uncharacterized membrane protein YckC, RDD family</fullName>
    </submittedName>
</protein>
<dbReference type="PANTHER" id="PTHR36115">
    <property type="entry name" value="PROLINE-RICH ANTIGEN HOMOLOG-RELATED"/>
    <property type="match status" value="1"/>
</dbReference>